<feature type="non-terminal residue" evidence="1">
    <location>
        <position position="516"/>
    </location>
</feature>
<proteinExistence type="predicted"/>
<dbReference type="SUPFAM" id="SSF49299">
    <property type="entry name" value="PKD domain"/>
    <property type="match status" value="2"/>
</dbReference>
<comment type="caution">
    <text evidence="1">The sequence shown here is derived from an EMBL/GenBank/DDBJ whole genome shotgun (WGS) entry which is preliminary data.</text>
</comment>
<sequence length="516" mass="55205">MGLKITHLKRILFTFLLFNSFIGFGQIVNFDGNNCVPPSGDEWGTPDVVDGDDTPTGTADILNFWFDQDNEYVYMAFDREATGNSSFSFFINTDCNSSTGDTSKGGSDVAAFFSISPGSNPVITDNTLYTWDGSMFVDTGVSFEAKLGEESCNGSLGLFFEIRIKITDIFDVCNPTSTCNNLTIEVGASLAGGSPNSSLKDEFEVPSLIGINSVPTAKFTQGHVCTGATVTLDGSNSTFYADPPYTLMTAPDFNDAIVLYEWDFEYTGIFSTDATGVTSNYTYTTPGFVTTALRVTDKYGCTDITTQEVCVFSAPQPKFTYSADASCGYSFAFDASISIDPTGGNDLTYEWDFSYDGNTFNIDAIGVNVQNDFDTCESYDVALRVKDPSTPTPCDVVIAFQTITVEDTTPPTGTAPGDILDLQCISEVPAGDIELITDKADNCGGLVTVSFEDTNNGGSGCKGSPYIVTRTYTLTDECGSITDLVQTIRVEDTTAPTGTAPGDILDLQCISEVPAG</sequence>
<dbReference type="CDD" id="cd00146">
    <property type="entry name" value="PKD"/>
    <property type="match status" value="1"/>
</dbReference>
<dbReference type="EMBL" id="JACGLS010000008">
    <property type="protein sequence ID" value="MBA6157359.1"/>
    <property type="molecule type" value="Genomic_DNA"/>
</dbReference>
<reference evidence="1 2" key="1">
    <citation type="submission" date="2020-07" db="EMBL/GenBank/DDBJ databases">
        <title>Bacterium isolated from marine sediment.</title>
        <authorList>
            <person name="Shang D."/>
            <person name="Du Z.-J."/>
        </authorList>
    </citation>
    <scope>NUCLEOTIDE SEQUENCE [LARGE SCALE GENOMIC DNA]</scope>
    <source>
        <strain evidence="1 2">S7007</strain>
    </source>
</reference>
<protein>
    <submittedName>
        <fullName evidence="1">PKD domain-containing protein</fullName>
    </submittedName>
</protein>
<dbReference type="Gene3D" id="2.60.40.10">
    <property type="entry name" value="Immunoglobulins"/>
    <property type="match status" value="2"/>
</dbReference>
<dbReference type="InterPro" id="IPR013783">
    <property type="entry name" value="Ig-like_fold"/>
</dbReference>
<accession>A0A839AST8</accession>
<keyword evidence="2" id="KW-1185">Reference proteome</keyword>
<dbReference type="AlphaFoldDB" id="A0A839AST8"/>
<name>A0A839AST8_9FLAO</name>
<evidence type="ECO:0000313" key="1">
    <source>
        <dbReference type="EMBL" id="MBA6157359.1"/>
    </source>
</evidence>
<organism evidence="1 2">
    <name type="scientific">Tenacibaculum pelagium</name>
    <dbReference type="NCBI Taxonomy" id="2759527"/>
    <lineage>
        <taxon>Bacteria</taxon>
        <taxon>Pseudomonadati</taxon>
        <taxon>Bacteroidota</taxon>
        <taxon>Flavobacteriia</taxon>
        <taxon>Flavobacteriales</taxon>
        <taxon>Flavobacteriaceae</taxon>
        <taxon>Tenacibaculum</taxon>
    </lineage>
</organism>
<gene>
    <name evidence="1" type="ORF">H3Z83_12650</name>
</gene>
<dbReference type="InterPro" id="IPR035986">
    <property type="entry name" value="PKD_dom_sf"/>
</dbReference>
<dbReference type="Proteomes" id="UP000563906">
    <property type="component" value="Unassembled WGS sequence"/>
</dbReference>
<evidence type="ECO:0000313" key="2">
    <source>
        <dbReference type="Proteomes" id="UP000563906"/>
    </source>
</evidence>